<proteinExistence type="predicted"/>
<feature type="transmembrane region" description="Helical" evidence="1">
    <location>
        <begin position="80"/>
        <end position="98"/>
    </location>
</feature>
<accession>A0A1H4BSY6</accession>
<dbReference type="GO" id="GO:0016989">
    <property type="term" value="F:sigma factor antagonist activity"/>
    <property type="evidence" value="ECO:0007669"/>
    <property type="project" value="TreeGrafter"/>
</dbReference>
<keyword evidence="1" id="KW-0472">Membrane</keyword>
<evidence type="ECO:0000256" key="1">
    <source>
        <dbReference type="SAM" id="Phobius"/>
    </source>
</evidence>
<dbReference type="Proteomes" id="UP000199656">
    <property type="component" value="Unassembled WGS sequence"/>
</dbReference>
<reference evidence="5" key="1">
    <citation type="submission" date="2016-10" db="EMBL/GenBank/DDBJ databases">
        <authorList>
            <person name="Varghese N."/>
            <person name="Submissions S."/>
        </authorList>
    </citation>
    <scope>NUCLEOTIDE SEQUENCE [LARGE SCALE GENOMIC DNA]</scope>
    <source>
        <strain evidence="5">DSM 23920</strain>
    </source>
</reference>
<evidence type="ECO:0000313" key="5">
    <source>
        <dbReference type="Proteomes" id="UP000199656"/>
    </source>
</evidence>
<sequence length="382" mass="42107">MHNLVERLQYLFGKYASGEATTEELQEFWQLVSAHGEEDLLRKEMQEWWEKDDLSAGVDGEKTLQRVLSEPKPIRRLRPLWAAAAAVLLLGFALFYFLHQPHSKPAPVARAINSSYKNDVMPGVTGATLTLADGTVVPLDSAGAQLSMMQGGTRIAAKNGTVEYTGESTSRQVLYNTLTTARGQQYPLRLSDGSLVLLDAGSSITYPAGFPADRRVVQVKGQAWFEIAKDAARPFIVNSDNKQVEVLGTSFNVKAYEDSPGVEVTLVEGAVRVTSGTESHVLKPGQQAVLSTGIKLNTHADINEAIAWKDGNYEYKSRNLTYVMQDVARWYDIEIVYEGAKPTDTFTGGFSRSLTLTELLTILEMTGIHFKLEGRKLTVLSK</sequence>
<keyword evidence="1" id="KW-0812">Transmembrane</keyword>
<dbReference type="PANTHER" id="PTHR30273:SF2">
    <property type="entry name" value="PROTEIN FECR"/>
    <property type="match status" value="1"/>
</dbReference>
<feature type="domain" description="FecR protein" evidence="2">
    <location>
        <begin position="177"/>
        <end position="272"/>
    </location>
</feature>
<dbReference type="Pfam" id="PF04773">
    <property type="entry name" value="FecR"/>
    <property type="match status" value="1"/>
</dbReference>
<feature type="domain" description="Protein FecR C-terminal" evidence="3">
    <location>
        <begin position="315"/>
        <end position="379"/>
    </location>
</feature>
<evidence type="ECO:0000259" key="2">
    <source>
        <dbReference type="Pfam" id="PF04773"/>
    </source>
</evidence>
<dbReference type="AlphaFoldDB" id="A0A1H4BSY6"/>
<dbReference type="Pfam" id="PF16344">
    <property type="entry name" value="FecR_C"/>
    <property type="match status" value="1"/>
</dbReference>
<organism evidence="4 5">
    <name type="scientific">Chitinophaga terrae</name>
    <name type="common">ex Kim and Jung 2007</name>
    <dbReference type="NCBI Taxonomy" id="408074"/>
    <lineage>
        <taxon>Bacteria</taxon>
        <taxon>Pseudomonadati</taxon>
        <taxon>Bacteroidota</taxon>
        <taxon>Chitinophagia</taxon>
        <taxon>Chitinophagales</taxon>
        <taxon>Chitinophagaceae</taxon>
        <taxon>Chitinophaga</taxon>
    </lineage>
</organism>
<dbReference type="Gene3D" id="3.55.50.30">
    <property type="match status" value="1"/>
</dbReference>
<evidence type="ECO:0000259" key="3">
    <source>
        <dbReference type="Pfam" id="PF16344"/>
    </source>
</evidence>
<dbReference type="Gene3D" id="2.60.120.1440">
    <property type="match status" value="1"/>
</dbReference>
<name>A0A1H4BSY6_9BACT</name>
<dbReference type="STRING" id="408074.SAMN05660909_02268"/>
<gene>
    <name evidence="4" type="ORF">SAMN05660909_02268</name>
</gene>
<dbReference type="PIRSF" id="PIRSF018266">
    <property type="entry name" value="FecR"/>
    <property type="match status" value="1"/>
</dbReference>
<dbReference type="OrthoDB" id="652424at2"/>
<dbReference type="InterPro" id="IPR006860">
    <property type="entry name" value="FecR"/>
</dbReference>
<dbReference type="InterPro" id="IPR012373">
    <property type="entry name" value="Ferrdict_sens_TM"/>
</dbReference>
<evidence type="ECO:0000313" key="4">
    <source>
        <dbReference type="EMBL" id="SEA51221.1"/>
    </source>
</evidence>
<keyword evidence="5" id="KW-1185">Reference proteome</keyword>
<protein>
    <submittedName>
        <fullName evidence="4">FecR family protein</fullName>
    </submittedName>
</protein>
<dbReference type="InterPro" id="IPR032508">
    <property type="entry name" value="FecR_C"/>
</dbReference>
<dbReference type="EMBL" id="FNRL01000008">
    <property type="protein sequence ID" value="SEA51221.1"/>
    <property type="molecule type" value="Genomic_DNA"/>
</dbReference>
<dbReference type="PANTHER" id="PTHR30273">
    <property type="entry name" value="PERIPLASMIC SIGNAL SENSOR AND SIGMA FACTOR ACTIVATOR FECR-RELATED"/>
    <property type="match status" value="1"/>
</dbReference>
<keyword evidence="1" id="KW-1133">Transmembrane helix</keyword>